<protein>
    <recommendedName>
        <fullName evidence="5">ABC transporter domain-containing protein</fullName>
    </recommendedName>
</protein>
<keyword evidence="2" id="KW-0812">Transmembrane</keyword>
<reference evidence="6 7" key="1">
    <citation type="journal article" date="2018" name="Nat. Ecol. Evol.">
        <title>Shark genomes provide insights into elasmobranch evolution and the origin of vertebrates.</title>
        <authorList>
            <person name="Hara Y"/>
            <person name="Yamaguchi K"/>
            <person name="Onimaru K"/>
            <person name="Kadota M"/>
            <person name="Koyanagi M"/>
            <person name="Keeley SD"/>
            <person name="Tatsumi K"/>
            <person name="Tanaka K"/>
            <person name="Motone F"/>
            <person name="Kageyama Y"/>
            <person name="Nozu R"/>
            <person name="Adachi N"/>
            <person name="Nishimura O"/>
            <person name="Nakagawa R"/>
            <person name="Tanegashima C"/>
            <person name="Kiyatake I"/>
            <person name="Matsumoto R"/>
            <person name="Murakumo K"/>
            <person name="Nishida K"/>
            <person name="Terakita A"/>
            <person name="Kuratani S"/>
            <person name="Sato K"/>
            <person name="Hyodo S Kuraku.S."/>
        </authorList>
    </citation>
    <scope>NUCLEOTIDE SEQUENCE [LARGE SCALE GENOMIC DNA]</scope>
</reference>
<evidence type="ECO:0000256" key="3">
    <source>
        <dbReference type="ARBA" id="ARBA00022989"/>
    </source>
</evidence>
<dbReference type="EMBL" id="BEZZ01259999">
    <property type="protein sequence ID" value="GCC49031.1"/>
    <property type="molecule type" value="Genomic_DNA"/>
</dbReference>
<evidence type="ECO:0000256" key="4">
    <source>
        <dbReference type="ARBA" id="ARBA00023136"/>
    </source>
</evidence>
<dbReference type="InterPro" id="IPR036640">
    <property type="entry name" value="ABC1_TM_sf"/>
</dbReference>
<keyword evidence="3" id="KW-1133">Transmembrane helix</keyword>
<dbReference type="Gene3D" id="1.20.1560.10">
    <property type="entry name" value="ABC transporter type 1, transmembrane domain"/>
    <property type="match status" value="1"/>
</dbReference>
<dbReference type="Proteomes" id="UP000287033">
    <property type="component" value="Unassembled WGS sequence"/>
</dbReference>
<dbReference type="OMA" id="REPEYQH"/>
<dbReference type="InterPro" id="IPR039421">
    <property type="entry name" value="Type_1_exporter"/>
</dbReference>
<evidence type="ECO:0000259" key="5">
    <source>
        <dbReference type="Pfam" id="PF00005"/>
    </source>
</evidence>
<evidence type="ECO:0000256" key="2">
    <source>
        <dbReference type="ARBA" id="ARBA00022692"/>
    </source>
</evidence>
<proteinExistence type="predicted"/>
<accession>A0A401U2B1</accession>
<feature type="non-terminal residue" evidence="6">
    <location>
        <position position="178"/>
    </location>
</feature>
<dbReference type="SUPFAM" id="SSF52540">
    <property type="entry name" value="P-loop containing nucleoside triphosphate hydrolases"/>
    <property type="match status" value="1"/>
</dbReference>
<dbReference type="Pfam" id="PF00005">
    <property type="entry name" value="ABC_tran"/>
    <property type="match status" value="1"/>
</dbReference>
<evidence type="ECO:0000256" key="1">
    <source>
        <dbReference type="ARBA" id="ARBA00004141"/>
    </source>
</evidence>
<keyword evidence="7" id="KW-1185">Reference proteome</keyword>
<evidence type="ECO:0000313" key="6">
    <source>
        <dbReference type="EMBL" id="GCC49031.1"/>
    </source>
</evidence>
<dbReference type="PANTHER" id="PTHR24221">
    <property type="entry name" value="ATP-BINDING CASSETTE SUB-FAMILY B"/>
    <property type="match status" value="1"/>
</dbReference>
<dbReference type="STRING" id="137246.A0A401U2B1"/>
<dbReference type="InterPro" id="IPR003439">
    <property type="entry name" value="ABC_transporter-like_ATP-bd"/>
</dbReference>
<name>A0A401U2B1_CHIPU</name>
<dbReference type="InterPro" id="IPR027417">
    <property type="entry name" value="P-loop_NTPase"/>
</dbReference>
<dbReference type="GO" id="GO:0016020">
    <property type="term" value="C:membrane"/>
    <property type="evidence" value="ECO:0007669"/>
    <property type="project" value="UniProtKB-SubCell"/>
</dbReference>
<dbReference type="Gene3D" id="3.40.50.300">
    <property type="entry name" value="P-loop containing nucleotide triphosphate hydrolases"/>
    <property type="match status" value="1"/>
</dbReference>
<dbReference type="GO" id="GO:0016887">
    <property type="term" value="F:ATP hydrolysis activity"/>
    <property type="evidence" value="ECO:0007669"/>
    <property type="project" value="InterPro"/>
</dbReference>
<dbReference type="GO" id="GO:0034040">
    <property type="term" value="F:ATPase-coupled lipid transmembrane transporter activity"/>
    <property type="evidence" value="ECO:0007669"/>
    <property type="project" value="TreeGrafter"/>
</dbReference>
<sequence length="178" mass="19338">WQQGQATTGDVVLVCTLGISILSATRDLAVALVDVTQHVARLTEALATLLQPHELKDHPEAEVLVKSGAAIAFNNVSFRYPGGLQVFERFSLRIQPGQRVGLVGQSGGGKSTLFTLLQRFYDVEQGSIAVDGQDISRVTQQSLRAAISVVPQDISLFHRSILENIRYGRPDATDDEVL</sequence>
<organism evidence="6 7">
    <name type="scientific">Chiloscyllium punctatum</name>
    <name type="common">Brownbanded bambooshark</name>
    <name type="synonym">Hemiscyllium punctatum</name>
    <dbReference type="NCBI Taxonomy" id="137246"/>
    <lineage>
        <taxon>Eukaryota</taxon>
        <taxon>Metazoa</taxon>
        <taxon>Chordata</taxon>
        <taxon>Craniata</taxon>
        <taxon>Vertebrata</taxon>
        <taxon>Chondrichthyes</taxon>
        <taxon>Elasmobranchii</taxon>
        <taxon>Galeomorphii</taxon>
        <taxon>Galeoidea</taxon>
        <taxon>Orectolobiformes</taxon>
        <taxon>Hemiscylliidae</taxon>
        <taxon>Chiloscyllium</taxon>
    </lineage>
</organism>
<keyword evidence="4" id="KW-0472">Membrane</keyword>
<dbReference type="GO" id="GO:0005524">
    <property type="term" value="F:ATP binding"/>
    <property type="evidence" value="ECO:0007669"/>
    <property type="project" value="InterPro"/>
</dbReference>
<gene>
    <name evidence="6" type="ORF">chiPu_0033324</name>
</gene>
<comment type="subcellular location">
    <subcellularLocation>
        <location evidence="1">Membrane</location>
        <topology evidence="1">Multi-pass membrane protein</topology>
    </subcellularLocation>
</comment>
<feature type="non-terminal residue" evidence="6">
    <location>
        <position position="1"/>
    </location>
</feature>
<comment type="caution">
    <text evidence="6">The sequence shown here is derived from an EMBL/GenBank/DDBJ whole genome shotgun (WGS) entry which is preliminary data.</text>
</comment>
<dbReference type="PANTHER" id="PTHR24221:SF654">
    <property type="entry name" value="ATP-BINDING CASSETTE SUB-FAMILY B MEMBER 6"/>
    <property type="match status" value="1"/>
</dbReference>
<evidence type="ECO:0000313" key="7">
    <source>
        <dbReference type="Proteomes" id="UP000287033"/>
    </source>
</evidence>
<dbReference type="OrthoDB" id="6500128at2759"/>
<dbReference type="AlphaFoldDB" id="A0A401U2B1"/>
<feature type="domain" description="ABC transporter" evidence="5">
    <location>
        <begin position="88"/>
        <end position="169"/>
    </location>
</feature>